<dbReference type="GO" id="GO:0003723">
    <property type="term" value="F:RNA binding"/>
    <property type="evidence" value="ECO:0007669"/>
    <property type="project" value="UniProtKB-KW"/>
</dbReference>
<dbReference type="GO" id="GO:0008168">
    <property type="term" value="F:methyltransferase activity"/>
    <property type="evidence" value="ECO:0007669"/>
    <property type="project" value="UniProtKB-KW"/>
</dbReference>
<dbReference type="SMART" id="SM00363">
    <property type="entry name" value="S4"/>
    <property type="match status" value="1"/>
</dbReference>
<dbReference type="Pfam" id="PF01728">
    <property type="entry name" value="FtsJ"/>
    <property type="match status" value="1"/>
</dbReference>
<dbReference type="GO" id="GO:0032259">
    <property type="term" value="P:methylation"/>
    <property type="evidence" value="ECO:0007669"/>
    <property type="project" value="UniProtKB-KW"/>
</dbReference>
<dbReference type="InterPro" id="IPR047048">
    <property type="entry name" value="TlyA"/>
</dbReference>
<keyword evidence="1 3" id="KW-0694">RNA-binding</keyword>
<dbReference type="InterPro" id="IPR004538">
    <property type="entry name" value="Hemolysin_A/TlyA"/>
</dbReference>
<dbReference type="EMBL" id="FOFA01000011">
    <property type="protein sequence ID" value="SER25707.1"/>
    <property type="molecule type" value="Genomic_DNA"/>
</dbReference>
<dbReference type="SUPFAM" id="SSF55174">
    <property type="entry name" value="Alpha-L RNA-binding motif"/>
    <property type="match status" value="1"/>
</dbReference>
<dbReference type="Gene3D" id="3.10.290.10">
    <property type="entry name" value="RNA-binding S4 domain"/>
    <property type="match status" value="1"/>
</dbReference>
<evidence type="ECO:0000259" key="4">
    <source>
        <dbReference type="SMART" id="SM00363"/>
    </source>
</evidence>
<dbReference type="OrthoDB" id="9784736at2"/>
<sequence length="259" mass="28109">MTTVRLDRALVERGLARSRSQAQELIRSGRVVLEGRDDLRPSDPVRDGDRLEARTDPYVSRAAHKLLGALDDLGLDDLTGTRLALDAGSSTGGFTQVLLERGVSEVHAVDVGTDQLVPLLRDDPRVHVHERTNLRDLTPDVLGGRLVDLVVADVSFISLTLLLERFAAVSRDDGRWLLMVKPQFEVGREALGKDGVVRDPALHRRAVEGVADAAAALGWRVRAVVASRLPGPAGNREFFVDLGRAPGVVPGRAWESSLC</sequence>
<keyword evidence="6" id="KW-1185">Reference proteome</keyword>
<evidence type="ECO:0000313" key="6">
    <source>
        <dbReference type="Proteomes" id="UP000198504"/>
    </source>
</evidence>
<dbReference type="PANTHER" id="PTHR32319">
    <property type="entry name" value="BACTERIAL HEMOLYSIN-LIKE PROTEIN"/>
    <property type="match status" value="1"/>
</dbReference>
<dbReference type="InterPro" id="IPR002877">
    <property type="entry name" value="RNA_MeTrfase_FtsJ_dom"/>
</dbReference>
<dbReference type="InterPro" id="IPR036986">
    <property type="entry name" value="S4_RNA-bd_sf"/>
</dbReference>
<dbReference type="InterPro" id="IPR029063">
    <property type="entry name" value="SAM-dependent_MTases_sf"/>
</dbReference>
<proteinExistence type="inferred from homology"/>
<gene>
    <name evidence="5" type="ORF">SAMN05421756_1118</name>
</gene>
<comment type="similarity">
    <text evidence="2">Belongs to the TlyA family.</text>
</comment>
<keyword evidence="5" id="KW-0808">Transferase</keyword>
<evidence type="ECO:0000256" key="2">
    <source>
        <dbReference type="ARBA" id="ARBA00029460"/>
    </source>
</evidence>
<accession>A0A1H9MQF2</accession>
<dbReference type="PROSITE" id="PS50889">
    <property type="entry name" value="S4"/>
    <property type="match status" value="1"/>
</dbReference>
<dbReference type="Pfam" id="PF01479">
    <property type="entry name" value="S4"/>
    <property type="match status" value="1"/>
</dbReference>
<reference evidence="6" key="1">
    <citation type="submission" date="2016-10" db="EMBL/GenBank/DDBJ databases">
        <authorList>
            <person name="Varghese N."/>
            <person name="Submissions S."/>
        </authorList>
    </citation>
    <scope>NUCLEOTIDE SEQUENCE [LARGE SCALE GENOMIC DNA]</scope>
    <source>
        <strain evidence="6">CGMCC 4.6856</strain>
    </source>
</reference>
<dbReference type="Gene3D" id="3.40.50.150">
    <property type="entry name" value="Vaccinia Virus protein VP39"/>
    <property type="match status" value="1"/>
</dbReference>
<dbReference type="PIRSF" id="PIRSF005578">
    <property type="entry name" value="TlyA"/>
    <property type="match status" value="1"/>
</dbReference>
<evidence type="ECO:0000256" key="1">
    <source>
        <dbReference type="ARBA" id="ARBA00022884"/>
    </source>
</evidence>
<feature type="domain" description="RNA-binding S4" evidence="4">
    <location>
        <begin position="4"/>
        <end position="67"/>
    </location>
</feature>
<evidence type="ECO:0000256" key="3">
    <source>
        <dbReference type="PROSITE-ProRule" id="PRU00182"/>
    </source>
</evidence>
<organism evidence="5 6">
    <name type="scientific">Microlunatus flavus</name>
    <dbReference type="NCBI Taxonomy" id="1036181"/>
    <lineage>
        <taxon>Bacteria</taxon>
        <taxon>Bacillati</taxon>
        <taxon>Actinomycetota</taxon>
        <taxon>Actinomycetes</taxon>
        <taxon>Propionibacteriales</taxon>
        <taxon>Propionibacteriaceae</taxon>
        <taxon>Microlunatus</taxon>
    </lineage>
</organism>
<dbReference type="SUPFAM" id="SSF53335">
    <property type="entry name" value="S-adenosyl-L-methionine-dependent methyltransferases"/>
    <property type="match status" value="1"/>
</dbReference>
<evidence type="ECO:0000313" key="5">
    <source>
        <dbReference type="EMBL" id="SER25707.1"/>
    </source>
</evidence>
<dbReference type="CDD" id="cd02440">
    <property type="entry name" value="AdoMet_MTases"/>
    <property type="match status" value="1"/>
</dbReference>
<dbReference type="InterPro" id="IPR002942">
    <property type="entry name" value="S4_RNA-bd"/>
</dbReference>
<protein>
    <submittedName>
        <fullName evidence="5">23S rRNA (Cytidine1920-2'-O)/16S rRNA (Cytidine1409-2'-O)-methyltransferase</fullName>
    </submittedName>
</protein>
<dbReference type="CDD" id="cd00165">
    <property type="entry name" value="S4"/>
    <property type="match status" value="1"/>
</dbReference>
<dbReference type="Proteomes" id="UP000198504">
    <property type="component" value="Unassembled WGS sequence"/>
</dbReference>
<keyword evidence="5" id="KW-0489">Methyltransferase</keyword>
<dbReference type="STRING" id="1036181.SAMN05421756_1118"/>
<dbReference type="PANTHER" id="PTHR32319:SF0">
    <property type="entry name" value="BACTERIAL HEMOLYSIN-LIKE PROTEIN"/>
    <property type="match status" value="1"/>
</dbReference>
<dbReference type="RefSeq" id="WP_091185845.1">
    <property type="nucleotide sequence ID" value="NZ_FOFA01000011.1"/>
</dbReference>
<name>A0A1H9MQF2_9ACTN</name>
<dbReference type="AlphaFoldDB" id="A0A1H9MQF2"/>